<reference evidence="3 4" key="1">
    <citation type="submission" date="2023-07" db="EMBL/GenBank/DDBJ databases">
        <title>Sorghum-associated microbial communities from plants grown in Nebraska, USA.</title>
        <authorList>
            <person name="Schachtman D."/>
        </authorList>
    </citation>
    <scope>NUCLEOTIDE SEQUENCE [LARGE SCALE GENOMIC DNA]</scope>
    <source>
        <strain evidence="3 4">4138</strain>
    </source>
</reference>
<protein>
    <recommendedName>
        <fullName evidence="5">Cadmium carbonic anhydrase</fullName>
    </recommendedName>
</protein>
<feature type="signal peptide" evidence="2">
    <location>
        <begin position="1"/>
        <end position="21"/>
    </location>
</feature>
<dbReference type="InterPro" id="IPR018883">
    <property type="entry name" value="Delta_CA"/>
</dbReference>
<comment type="caution">
    <text evidence="3">The sequence shown here is derived from an EMBL/GenBank/DDBJ whole genome shotgun (WGS) entry which is preliminary data.</text>
</comment>
<dbReference type="Proteomes" id="UP001257909">
    <property type="component" value="Unassembled WGS sequence"/>
</dbReference>
<evidence type="ECO:0000256" key="1">
    <source>
        <dbReference type="SAM" id="MobiDB-lite"/>
    </source>
</evidence>
<name>A0ABU1W4Z6_9GAMM</name>
<gene>
    <name evidence="3" type="ORF">J2W69_004018</name>
</gene>
<feature type="chain" id="PRO_5046864818" description="Cadmium carbonic anhydrase" evidence="2">
    <location>
        <begin position="22"/>
        <end position="286"/>
    </location>
</feature>
<evidence type="ECO:0000313" key="4">
    <source>
        <dbReference type="Proteomes" id="UP001257909"/>
    </source>
</evidence>
<dbReference type="SUPFAM" id="SSF51069">
    <property type="entry name" value="Carbonic anhydrase"/>
    <property type="match status" value="1"/>
</dbReference>
<dbReference type="InterPro" id="IPR036398">
    <property type="entry name" value="CA_dom_sf"/>
</dbReference>
<evidence type="ECO:0000256" key="2">
    <source>
        <dbReference type="SAM" id="SignalP"/>
    </source>
</evidence>
<feature type="region of interest" description="Disordered" evidence="1">
    <location>
        <begin position="45"/>
        <end position="65"/>
    </location>
</feature>
<dbReference type="EMBL" id="JAVDWR010000028">
    <property type="protein sequence ID" value="MDR7123035.1"/>
    <property type="molecule type" value="Genomic_DNA"/>
</dbReference>
<sequence>MKLSFFSCLLFSAVVCSDLQAAKASHHAVSDEVIAQQNARLAAATKDKGYGPQSPRDIGVKTGNNQRVFGQAPSYEQMNLCNIHMHVSAEHKGGEFTTYAGPGDGKGMGSGYKYNGKLSKAELTPVKEPICAGEHGSLHSGDTIEVHYVHTSAMAAPGATLNACMSEAIKNPELRVEAQVFVLVNDSKALDFTKLAAVGMDDGYHQAPNIPQNTGEPVEYAGSTTGPDYNEVASPFQVSWGVRPKVAKVNIATVGAWCKANPFNESMAHGVRNLVTNPDLLSEIDD</sequence>
<dbReference type="RefSeq" id="WP_310281822.1">
    <property type="nucleotide sequence ID" value="NZ_JAVDWR010000028.1"/>
</dbReference>
<keyword evidence="4" id="KW-1185">Reference proteome</keyword>
<keyword evidence="2" id="KW-0732">Signal</keyword>
<dbReference type="Pfam" id="PF10563">
    <property type="entry name" value="CA_like"/>
    <property type="match status" value="1"/>
</dbReference>
<organism evidence="3 4">
    <name type="scientific">Rheinheimera soli</name>
    <dbReference type="NCBI Taxonomy" id="443616"/>
    <lineage>
        <taxon>Bacteria</taxon>
        <taxon>Pseudomonadati</taxon>
        <taxon>Pseudomonadota</taxon>
        <taxon>Gammaproteobacteria</taxon>
        <taxon>Chromatiales</taxon>
        <taxon>Chromatiaceae</taxon>
        <taxon>Rheinheimera</taxon>
    </lineage>
</organism>
<evidence type="ECO:0008006" key="5">
    <source>
        <dbReference type="Google" id="ProtNLM"/>
    </source>
</evidence>
<proteinExistence type="predicted"/>
<evidence type="ECO:0000313" key="3">
    <source>
        <dbReference type="EMBL" id="MDR7123035.1"/>
    </source>
</evidence>
<accession>A0ABU1W4Z6</accession>